<dbReference type="EMBL" id="UOEN01000261">
    <property type="protein sequence ID" value="VAW15289.1"/>
    <property type="molecule type" value="Genomic_DNA"/>
</dbReference>
<reference evidence="1" key="1">
    <citation type="submission" date="2018-06" db="EMBL/GenBank/DDBJ databases">
        <authorList>
            <person name="Zhirakovskaya E."/>
        </authorList>
    </citation>
    <scope>NUCLEOTIDE SEQUENCE</scope>
</reference>
<evidence type="ECO:0008006" key="2">
    <source>
        <dbReference type="Google" id="ProtNLM"/>
    </source>
</evidence>
<feature type="non-terminal residue" evidence="1">
    <location>
        <position position="1"/>
    </location>
</feature>
<dbReference type="SUPFAM" id="SSF54565">
    <property type="entry name" value="Ribosomal protein S16"/>
    <property type="match status" value="1"/>
</dbReference>
<protein>
    <recommendedName>
        <fullName evidence="2">30S ribosomal protein S16</fullName>
    </recommendedName>
</protein>
<name>A0A3B0TSS0_9ZZZZ</name>
<proteinExistence type="predicted"/>
<dbReference type="AlphaFoldDB" id="A0A3B0TSS0"/>
<evidence type="ECO:0000313" key="1">
    <source>
        <dbReference type="EMBL" id="VAW15289.1"/>
    </source>
</evidence>
<dbReference type="InterPro" id="IPR023803">
    <property type="entry name" value="Ribosomal_bS16_dom_sf"/>
</dbReference>
<dbReference type="Gene3D" id="3.30.1320.10">
    <property type="match status" value="1"/>
</dbReference>
<sequence length="37" mass="4146">KKPAVYKIDQAKLDQWVKNGATLSDTVKSLVKKSKKT</sequence>
<gene>
    <name evidence="1" type="ORF">MNBD_BACTEROID05-1297</name>
</gene>
<organism evidence="1">
    <name type="scientific">hydrothermal vent metagenome</name>
    <dbReference type="NCBI Taxonomy" id="652676"/>
    <lineage>
        <taxon>unclassified sequences</taxon>
        <taxon>metagenomes</taxon>
        <taxon>ecological metagenomes</taxon>
    </lineage>
</organism>
<accession>A0A3B0TSS0</accession>